<keyword evidence="3" id="KW-1185">Reference proteome</keyword>
<dbReference type="PANTHER" id="PTHR28243">
    <property type="entry name" value="AGL049CP"/>
    <property type="match status" value="1"/>
</dbReference>
<dbReference type="Pfam" id="PF12766">
    <property type="entry name" value="Pyridox_oxase_2"/>
    <property type="match status" value="1"/>
</dbReference>
<dbReference type="Proteomes" id="UP001303373">
    <property type="component" value="Chromosome 13"/>
</dbReference>
<gene>
    <name evidence="2" type="ORF">R9X50_00750100</name>
</gene>
<feature type="domain" description="Pyridoxamine 5'-phosphate oxidase Alr4036 family FMN-binding" evidence="1">
    <location>
        <begin position="15"/>
        <end position="141"/>
    </location>
</feature>
<proteinExistence type="predicted"/>
<sequence length="270" mass="30184">MTSTSLSQPPAPQPAPWKPQFLHHMTCMQSPEFVFSTLSRAPKGSFPPFLPRARYCIFRGFWGELRSHEANSAELNEEIFGSDLLTFTTDCRMEKVGEICDGGSFGGGVGAGAGGGGPCEAVWWVREEMVQWRVKGVAFVVGGKEDGEMRSVKKEVGKWMRVLKDEGKENWSWEKEVTAHFGNLSPGMRGSFSGPPPGQPVDKPYDDKFHPVGDKVHDLNDPVARENFRVVIIKPETVESVDLSDPIKARRQLYRFDDGTGEWSHQELWP</sequence>
<dbReference type="EMBL" id="CP138592">
    <property type="protein sequence ID" value="WPH04609.1"/>
    <property type="molecule type" value="Genomic_DNA"/>
</dbReference>
<dbReference type="SUPFAM" id="SSF50475">
    <property type="entry name" value="FMN-binding split barrel"/>
    <property type="match status" value="1"/>
</dbReference>
<organism evidence="2 3">
    <name type="scientific">Acrodontium crateriforme</name>
    <dbReference type="NCBI Taxonomy" id="150365"/>
    <lineage>
        <taxon>Eukaryota</taxon>
        <taxon>Fungi</taxon>
        <taxon>Dikarya</taxon>
        <taxon>Ascomycota</taxon>
        <taxon>Pezizomycotina</taxon>
        <taxon>Dothideomycetes</taxon>
        <taxon>Dothideomycetidae</taxon>
        <taxon>Mycosphaerellales</taxon>
        <taxon>Teratosphaeriaceae</taxon>
        <taxon>Acrodontium</taxon>
    </lineage>
</organism>
<dbReference type="GO" id="GO:0010181">
    <property type="term" value="F:FMN binding"/>
    <property type="evidence" value="ECO:0007669"/>
    <property type="project" value="InterPro"/>
</dbReference>
<dbReference type="InterPro" id="IPR024624">
    <property type="entry name" value="Pyridox_Oxase_Alr4036_FMN-bd"/>
</dbReference>
<dbReference type="AlphaFoldDB" id="A0AAQ3MA94"/>
<name>A0AAQ3MA94_9PEZI</name>
<dbReference type="InterPro" id="IPR012349">
    <property type="entry name" value="Split_barrel_FMN-bd"/>
</dbReference>
<dbReference type="Gene3D" id="2.30.110.10">
    <property type="entry name" value="Electron Transport, Fmn-binding Protein, Chain A"/>
    <property type="match status" value="1"/>
</dbReference>
<evidence type="ECO:0000313" key="3">
    <source>
        <dbReference type="Proteomes" id="UP001303373"/>
    </source>
</evidence>
<evidence type="ECO:0000313" key="2">
    <source>
        <dbReference type="EMBL" id="WPH04609.1"/>
    </source>
</evidence>
<reference evidence="2 3" key="1">
    <citation type="submission" date="2023-11" db="EMBL/GenBank/DDBJ databases">
        <title>An acidophilic fungus is an integral part of prey digestion in a carnivorous sundew plant.</title>
        <authorList>
            <person name="Tsai I.J."/>
        </authorList>
    </citation>
    <scope>NUCLEOTIDE SEQUENCE [LARGE SCALE GENOMIC DNA]</scope>
    <source>
        <strain evidence="2">169a</strain>
    </source>
</reference>
<evidence type="ECO:0000259" key="1">
    <source>
        <dbReference type="Pfam" id="PF12766"/>
    </source>
</evidence>
<dbReference type="PANTHER" id="PTHR28243:SF1">
    <property type="entry name" value="PYRIDOXAMINE 5'-PHOSPHATE OXIDASE ALR4036 FAMILY FMN-BINDING DOMAIN-CONTAINING PROTEIN"/>
    <property type="match status" value="1"/>
</dbReference>
<accession>A0AAQ3MA94</accession>
<protein>
    <recommendedName>
        <fullName evidence="1">Pyridoxamine 5'-phosphate oxidase Alr4036 family FMN-binding domain-containing protein</fullName>
    </recommendedName>
</protein>